<name>A0A1H1VBE8_9ACTN</name>
<accession>A0A1H1VBE8</accession>
<dbReference type="Proteomes" id="UP000198688">
    <property type="component" value="Chromosome I"/>
</dbReference>
<keyword evidence="2" id="KW-1185">Reference proteome</keyword>
<reference evidence="1 2" key="1">
    <citation type="submission" date="2016-10" db="EMBL/GenBank/DDBJ databases">
        <authorList>
            <person name="de Groot N.N."/>
        </authorList>
    </citation>
    <scope>NUCLEOTIDE SEQUENCE [LARGE SCALE GENOMIC DNA]</scope>
    <source>
        <strain evidence="1 2">DSM 43941</strain>
    </source>
</reference>
<protein>
    <submittedName>
        <fullName evidence="1">Uncharacterized protein</fullName>
    </submittedName>
</protein>
<dbReference type="RefSeq" id="WP_231954310.1">
    <property type="nucleotide sequence ID" value="NZ_BOMJ01000011.1"/>
</dbReference>
<sequence length="55" mass="6069">MTGAARLFWLAPRMVAAVGGPVDRGGYTYDNRDMAERFTGRAPILRKLAAWADDL</sequence>
<proteinExistence type="predicted"/>
<dbReference type="AlphaFoldDB" id="A0A1H1VBE8"/>
<evidence type="ECO:0000313" key="1">
    <source>
        <dbReference type="EMBL" id="SDS82003.1"/>
    </source>
</evidence>
<dbReference type="EMBL" id="LT629758">
    <property type="protein sequence ID" value="SDS82003.1"/>
    <property type="molecule type" value="Genomic_DNA"/>
</dbReference>
<evidence type="ECO:0000313" key="2">
    <source>
        <dbReference type="Proteomes" id="UP000198688"/>
    </source>
</evidence>
<gene>
    <name evidence="1" type="ORF">SAMN04489716_1702</name>
</gene>
<organism evidence="1 2">
    <name type="scientific">Actinoplanes derwentensis</name>
    <dbReference type="NCBI Taxonomy" id="113562"/>
    <lineage>
        <taxon>Bacteria</taxon>
        <taxon>Bacillati</taxon>
        <taxon>Actinomycetota</taxon>
        <taxon>Actinomycetes</taxon>
        <taxon>Micromonosporales</taxon>
        <taxon>Micromonosporaceae</taxon>
        <taxon>Actinoplanes</taxon>
    </lineage>
</organism>